<keyword evidence="5" id="KW-0539">Nucleus</keyword>
<dbReference type="GO" id="GO:0061982">
    <property type="term" value="P:meiosis I cell cycle process"/>
    <property type="evidence" value="ECO:0007669"/>
    <property type="project" value="UniProtKB-ARBA"/>
</dbReference>
<dbReference type="PANTHER" id="PTHR10073:SF12">
    <property type="entry name" value="DNA MISMATCH REPAIR PROTEIN MLH1"/>
    <property type="match status" value="1"/>
</dbReference>
<organism evidence="7 8">
    <name type="scientific">Lipomyces starkeyi NRRL Y-11557</name>
    <dbReference type="NCBI Taxonomy" id="675824"/>
    <lineage>
        <taxon>Eukaryota</taxon>
        <taxon>Fungi</taxon>
        <taxon>Dikarya</taxon>
        <taxon>Ascomycota</taxon>
        <taxon>Saccharomycotina</taxon>
        <taxon>Lipomycetes</taxon>
        <taxon>Lipomycetales</taxon>
        <taxon>Lipomycetaceae</taxon>
        <taxon>Lipomyces</taxon>
    </lineage>
</organism>
<evidence type="ECO:0000256" key="3">
    <source>
        <dbReference type="ARBA" id="ARBA00022763"/>
    </source>
</evidence>
<proteinExistence type="inferred from homology"/>
<evidence type="ECO:0000256" key="4">
    <source>
        <dbReference type="ARBA" id="ARBA00023204"/>
    </source>
</evidence>
<dbReference type="GO" id="GO:0006298">
    <property type="term" value="P:mismatch repair"/>
    <property type="evidence" value="ECO:0007669"/>
    <property type="project" value="InterPro"/>
</dbReference>
<gene>
    <name evidence="7" type="ORF">LIPSTDRAFT_70251</name>
</gene>
<dbReference type="FunFam" id="3.30.565.10:FF:000033">
    <property type="entry name" value="DNA mismatch repair protein Mlh1"/>
    <property type="match status" value="1"/>
</dbReference>
<name>A0A1E3QAR0_LIPST</name>
<evidence type="ECO:0000256" key="1">
    <source>
        <dbReference type="ARBA" id="ARBA00004123"/>
    </source>
</evidence>
<dbReference type="PROSITE" id="PS00058">
    <property type="entry name" value="DNA_MISMATCH_REPAIR_1"/>
    <property type="match status" value="1"/>
</dbReference>
<dbReference type="STRING" id="675824.A0A1E3QAR0"/>
<dbReference type="GO" id="GO:0032389">
    <property type="term" value="C:MutLalpha complex"/>
    <property type="evidence" value="ECO:0007669"/>
    <property type="project" value="TreeGrafter"/>
</dbReference>
<keyword evidence="4" id="KW-0234">DNA repair</keyword>
<keyword evidence="3" id="KW-0227">DNA damage</keyword>
<dbReference type="GO" id="GO:0030983">
    <property type="term" value="F:mismatched DNA binding"/>
    <property type="evidence" value="ECO:0007669"/>
    <property type="project" value="InterPro"/>
</dbReference>
<evidence type="ECO:0000256" key="5">
    <source>
        <dbReference type="ARBA" id="ARBA00023242"/>
    </source>
</evidence>
<dbReference type="CDD" id="cd16926">
    <property type="entry name" value="HATPase_MutL-MLH-PMS-like"/>
    <property type="match status" value="1"/>
</dbReference>
<dbReference type="InterPro" id="IPR036890">
    <property type="entry name" value="HATPase_C_sf"/>
</dbReference>
<comment type="similarity">
    <text evidence="2">Belongs to the DNA mismatch repair MutL/HexB family.</text>
</comment>
<evidence type="ECO:0000256" key="2">
    <source>
        <dbReference type="ARBA" id="ARBA00006082"/>
    </source>
</evidence>
<sequence length="725" mass="80315">MDSDIDSEKLKLPPKIKPLDVSVINRIAAGEIIVTPANALKEMLENSIDAGSNSIDIVVKDGGLKLLQVTDNGHGINRDDLGILCERFTTSKISSFEDLNAIATYGFRGEALASISHIAHLTVTTRSKDSDCAWRATYLDGKLVPARGGASADPRPVAGRNGTQILVEDLFFNVPSRLRAFRSPADEYNRIADVVGRYAIHSEGIAFTCKKHGEAHHSLITTAQASTIDRIRTVYGVAIANELVKVSVAEDKRLGLVGASGYITNANYNAKKSYQPVLFINHRAVTCDPLKRALAQLYSAFLPKGSHSFTYLSLLIAPDKLDVNVHPTKREVRFLNEDEIIQRVCDSVQHVLGEVDTSRAFKTQSVLMAKSIDSPSPLNNAQKRAYEYNMVRTDAKERKITTMFKQPPSKSSSGSAAAAVLHRLPHSPSDGPDPKVDEVPINADVEMTAQDQYETVERARVHIRLHSVKQLREDVRNDLHKGLTDIFANHTFVGIVDENKRLAAIQCDVKLYLVDYAAVSYEMFYQIGLSDFGNFGVIQLAPALSLRSLLKVAVTDGEQISAEQESEICRITDQLMTMRMMLLEYFSLDITADGDIKSIPLLLKGYTPSVAKLPMFLYRLGHNVDWAHEKECFDTVLREIAIFYVPESLPILPPASLGDGVSSQRASEAPENLQPLEQRKSELIDRIEKCIFPTIRRRLLATKKLLGSVIEVADLPGLYKIFERC</sequence>
<dbReference type="FunFam" id="3.30.230.10:FF:000014">
    <property type="entry name" value="DNA mismatch repair protein Mlh1"/>
    <property type="match status" value="1"/>
</dbReference>
<dbReference type="SUPFAM" id="SSF54211">
    <property type="entry name" value="Ribosomal protein S5 domain 2-like"/>
    <property type="match status" value="1"/>
</dbReference>
<accession>A0A1E3QAR0</accession>
<dbReference type="InterPro" id="IPR002099">
    <property type="entry name" value="MutL/Mlh/PMS"/>
</dbReference>
<feature type="domain" description="DNA mismatch repair protein S5" evidence="6">
    <location>
        <begin position="231"/>
        <end position="353"/>
    </location>
</feature>
<dbReference type="InterPro" id="IPR014762">
    <property type="entry name" value="DNA_mismatch_repair_CS"/>
</dbReference>
<dbReference type="Pfam" id="PF16413">
    <property type="entry name" value="Mlh1_C"/>
    <property type="match status" value="1"/>
</dbReference>
<protein>
    <recommendedName>
        <fullName evidence="6">DNA mismatch repair protein S5 domain-containing protein</fullName>
    </recommendedName>
</protein>
<dbReference type="Proteomes" id="UP000094385">
    <property type="component" value="Unassembled WGS sequence"/>
</dbReference>
<dbReference type="PANTHER" id="PTHR10073">
    <property type="entry name" value="DNA MISMATCH REPAIR PROTEIN MLH, PMS, MUTL"/>
    <property type="match status" value="1"/>
</dbReference>
<dbReference type="SUPFAM" id="SSF55874">
    <property type="entry name" value="ATPase domain of HSP90 chaperone/DNA topoisomerase II/histidine kinase"/>
    <property type="match status" value="1"/>
</dbReference>
<comment type="subcellular location">
    <subcellularLocation>
        <location evidence="1">Nucleus</location>
    </subcellularLocation>
</comment>
<evidence type="ECO:0000259" key="6">
    <source>
        <dbReference type="SMART" id="SM01340"/>
    </source>
</evidence>
<dbReference type="InterPro" id="IPR038973">
    <property type="entry name" value="MutL/Mlh/Pms-like"/>
</dbReference>
<dbReference type="Pfam" id="PF01119">
    <property type="entry name" value="DNA_mis_repair"/>
    <property type="match status" value="1"/>
</dbReference>
<dbReference type="EMBL" id="KV454292">
    <property type="protein sequence ID" value="ODQ74584.1"/>
    <property type="molecule type" value="Genomic_DNA"/>
</dbReference>
<dbReference type="CDD" id="cd03483">
    <property type="entry name" value="MutL_Trans_MLH1"/>
    <property type="match status" value="1"/>
</dbReference>
<dbReference type="Gene3D" id="3.30.230.10">
    <property type="match status" value="1"/>
</dbReference>
<dbReference type="OrthoDB" id="10263226at2759"/>
<dbReference type="Gene3D" id="3.30.565.10">
    <property type="entry name" value="Histidine kinase-like ATPase, C-terminal domain"/>
    <property type="match status" value="1"/>
</dbReference>
<evidence type="ECO:0000313" key="7">
    <source>
        <dbReference type="EMBL" id="ODQ74584.1"/>
    </source>
</evidence>
<dbReference type="InterPro" id="IPR013507">
    <property type="entry name" value="DNA_mismatch_S5_2-like"/>
</dbReference>
<dbReference type="NCBIfam" id="TIGR00585">
    <property type="entry name" value="mutl"/>
    <property type="match status" value="1"/>
</dbReference>
<dbReference type="SMART" id="SM01340">
    <property type="entry name" value="DNA_mis_repair"/>
    <property type="match status" value="1"/>
</dbReference>
<reference evidence="7 8" key="1">
    <citation type="journal article" date="2016" name="Proc. Natl. Acad. Sci. U.S.A.">
        <title>Comparative genomics of biotechnologically important yeasts.</title>
        <authorList>
            <person name="Riley R."/>
            <person name="Haridas S."/>
            <person name="Wolfe K.H."/>
            <person name="Lopes M.R."/>
            <person name="Hittinger C.T."/>
            <person name="Goeker M."/>
            <person name="Salamov A.A."/>
            <person name="Wisecaver J.H."/>
            <person name="Long T.M."/>
            <person name="Calvey C.H."/>
            <person name="Aerts A.L."/>
            <person name="Barry K.W."/>
            <person name="Choi C."/>
            <person name="Clum A."/>
            <person name="Coughlan A.Y."/>
            <person name="Deshpande S."/>
            <person name="Douglass A.P."/>
            <person name="Hanson S.J."/>
            <person name="Klenk H.-P."/>
            <person name="LaButti K.M."/>
            <person name="Lapidus A."/>
            <person name="Lindquist E.A."/>
            <person name="Lipzen A.M."/>
            <person name="Meier-Kolthoff J.P."/>
            <person name="Ohm R.A."/>
            <person name="Otillar R.P."/>
            <person name="Pangilinan J.L."/>
            <person name="Peng Y."/>
            <person name="Rokas A."/>
            <person name="Rosa C.A."/>
            <person name="Scheuner C."/>
            <person name="Sibirny A.A."/>
            <person name="Slot J.C."/>
            <person name="Stielow J.B."/>
            <person name="Sun H."/>
            <person name="Kurtzman C.P."/>
            <person name="Blackwell M."/>
            <person name="Grigoriev I.V."/>
            <person name="Jeffries T.W."/>
        </authorList>
    </citation>
    <scope>NUCLEOTIDE SEQUENCE [LARGE SCALE GENOMIC DNA]</scope>
    <source>
        <strain evidence="7 8">NRRL Y-11557</strain>
    </source>
</reference>
<dbReference type="Pfam" id="PF13589">
    <property type="entry name" value="HATPase_c_3"/>
    <property type="match status" value="1"/>
</dbReference>
<keyword evidence="8" id="KW-1185">Reference proteome</keyword>
<dbReference type="GO" id="GO:0016887">
    <property type="term" value="F:ATP hydrolysis activity"/>
    <property type="evidence" value="ECO:0007669"/>
    <property type="project" value="InterPro"/>
</dbReference>
<evidence type="ECO:0000313" key="8">
    <source>
        <dbReference type="Proteomes" id="UP000094385"/>
    </source>
</evidence>
<dbReference type="GO" id="GO:0140664">
    <property type="term" value="F:ATP-dependent DNA damage sensor activity"/>
    <property type="evidence" value="ECO:0007669"/>
    <property type="project" value="InterPro"/>
</dbReference>
<dbReference type="InterPro" id="IPR032189">
    <property type="entry name" value="Mlh1_C"/>
</dbReference>
<dbReference type="AlphaFoldDB" id="A0A1E3QAR0"/>
<dbReference type="InterPro" id="IPR014721">
    <property type="entry name" value="Ribsml_uS5_D2-typ_fold_subgr"/>
</dbReference>
<dbReference type="GO" id="GO:0005524">
    <property type="term" value="F:ATP binding"/>
    <property type="evidence" value="ECO:0007669"/>
    <property type="project" value="InterPro"/>
</dbReference>
<dbReference type="InterPro" id="IPR020568">
    <property type="entry name" value="Ribosomal_Su5_D2-typ_SF"/>
</dbReference>